<dbReference type="InterPro" id="IPR028992">
    <property type="entry name" value="Hedgehog/Intein_dom"/>
</dbReference>
<keyword evidence="3" id="KW-1185">Reference proteome</keyword>
<gene>
    <name evidence="2" type="ORF">C8N45_1258</name>
</gene>
<evidence type="ECO:0000259" key="1">
    <source>
        <dbReference type="Pfam" id="PF13403"/>
    </source>
</evidence>
<dbReference type="EMBL" id="QBUD01000025">
    <property type="protein sequence ID" value="PUB09787.1"/>
    <property type="molecule type" value="Genomic_DNA"/>
</dbReference>
<comment type="caution">
    <text evidence="2">The sequence shown here is derived from an EMBL/GenBank/DDBJ whole genome shotgun (WGS) entry which is preliminary data.</text>
</comment>
<proteinExistence type="predicted"/>
<protein>
    <submittedName>
        <fullName evidence="2">Hint domain-containing protein</fullName>
    </submittedName>
</protein>
<organism evidence="2 3">
    <name type="scientific">Yoonia sediminilitoris</name>
    <dbReference type="NCBI Taxonomy" id="1286148"/>
    <lineage>
        <taxon>Bacteria</taxon>
        <taxon>Pseudomonadati</taxon>
        <taxon>Pseudomonadota</taxon>
        <taxon>Alphaproteobacteria</taxon>
        <taxon>Rhodobacterales</taxon>
        <taxon>Paracoccaceae</taxon>
        <taxon>Yoonia</taxon>
    </lineage>
</organism>
<dbReference type="Proteomes" id="UP000244523">
    <property type="component" value="Unassembled WGS sequence"/>
</dbReference>
<feature type="domain" description="Hedgehog/Intein (Hint)" evidence="1">
    <location>
        <begin position="41"/>
        <end position="119"/>
    </location>
</feature>
<name>A0A2T6K585_9RHOB</name>
<evidence type="ECO:0000313" key="2">
    <source>
        <dbReference type="EMBL" id="PUB09787.1"/>
    </source>
</evidence>
<dbReference type="OrthoDB" id="7835405at2"/>
<sequence>MMRSSDGFDFSLLQKVAAQCGTVAAISKEPSVAPEGSWSLPGFGAGASVATAFGYVPVEALRRRDPIKTQDGRFLRVEHVDSVRLDRRYLLTHPDSQPIAIRKNGLAPAIPSQTILMAGCQKISPIGRFDQVSAKVAADYIPLGRAERKLHGHFTYYVFHCGEPCTVNINGIWIDLDPDSLSISQD</sequence>
<accession>A0A2T6K585</accession>
<dbReference type="Pfam" id="PF13403">
    <property type="entry name" value="Hint_2"/>
    <property type="match status" value="1"/>
</dbReference>
<dbReference type="AlphaFoldDB" id="A0A2T6K585"/>
<evidence type="ECO:0000313" key="3">
    <source>
        <dbReference type="Proteomes" id="UP000244523"/>
    </source>
</evidence>
<reference evidence="2 3" key="1">
    <citation type="submission" date="2018-04" db="EMBL/GenBank/DDBJ databases">
        <title>Genomic Encyclopedia of Archaeal and Bacterial Type Strains, Phase II (KMG-II): from individual species to whole genera.</title>
        <authorList>
            <person name="Goeker M."/>
        </authorList>
    </citation>
    <scope>NUCLEOTIDE SEQUENCE [LARGE SCALE GENOMIC DNA]</scope>
    <source>
        <strain evidence="2 3">DSM 29955</strain>
    </source>
</reference>